<dbReference type="SMART" id="SM00812">
    <property type="entry name" value="Alpha_L_fucos"/>
    <property type="match status" value="1"/>
</dbReference>
<comment type="caution">
    <text evidence="8">The sequence shown here is derived from an EMBL/GenBank/DDBJ whole genome shotgun (WGS) entry which is preliminary data.</text>
</comment>
<evidence type="ECO:0000259" key="7">
    <source>
        <dbReference type="PROSITE" id="PS50022"/>
    </source>
</evidence>
<dbReference type="Pfam" id="PF01120">
    <property type="entry name" value="Alpha_L_fucos"/>
    <property type="match status" value="1"/>
</dbReference>
<evidence type="ECO:0000256" key="6">
    <source>
        <dbReference type="ARBA" id="ARBA00023295"/>
    </source>
</evidence>
<proteinExistence type="inferred from homology"/>
<dbReference type="GO" id="GO:0016139">
    <property type="term" value="P:glycoside catabolic process"/>
    <property type="evidence" value="ECO:0007669"/>
    <property type="project" value="TreeGrafter"/>
</dbReference>
<name>A0A0F8ZZD8_9ZZZZ</name>
<dbReference type="PROSITE" id="PS50022">
    <property type="entry name" value="FA58C_3"/>
    <property type="match status" value="1"/>
</dbReference>
<sequence length="350" mass="38878">CKQAGSFYDAPDAVGDYQAREWVLGTFYMDKAWDRCLTLNKQGWAWVPPVDPRPTSVLVNRLIQCIGRDGNFLLGVGPRPDGTMHPEHEKSLLEIGDWLKINGEAVYGTRGGPYLPNKSNTAARMSVYPPLPPISRIVSTRKGNKVFLFVQEWENNSITLPALPAKIKSARLMTGGRVTVDTKSDKWEIHVPKVSQQPVATIVELTLDKDAMKMKPVAVPDPVAISMGKPITASGEWTGRELSKFHANDGNFNTIWGAPDGSRNGWLEIDLGADREIVKAIVDDSPYDRTSKFEIKAKVGNEWKTVAAGTTIGDKKQITFDKVKARIFRLEIQEATDVPVVSEFQLFEKN</sequence>
<evidence type="ECO:0000256" key="4">
    <source>
        <dbReference type="ARBA" id="ARBA00022729"/>
    </source>
</evidence>
<dbReference type="InterPro" id="IPR057739">
    <property type="entry name" value="Glyco_hydro_29_N"/>
</dbReference>
<feature type="domain" description="F5/8 type C" evidence="7">
    <location>
        <begin position="211"/>
        <end position="349"/>
    </location>
</feature>
<dbReference type="Gene3D" id="2.60.120.260">
    <property type="entry name" value="Galactose-binding domain-like"/>
    <property type="match status" value="1"/>
</dbReference>
<dbReference type="Pfam" id="PF00754">
    <property type="entry name" value="F5_F8_type_C"/>
    <property type="match status" value="1"/>
</dbReference>
<dbReference type="InterPro" id="IPR016286">
    <property type="entry name" value="FUC_metazoa-typ"/>
</dbReference>
<dbReference type="SUPFAM" id="SSF51445">
    <property type="entry name" value="(Trans)glycosidases"/>
    <property type="match status" value="1"/>
</dbReference>
<dbReference type="InterPro" id="IPR017853">
    <property type="entry name" value="GH"/>
</dbReference>
<organism evidence="8">
    <name type="scientific">marine sediment metagenome</name>
    <dbReference type="NCBI Taxonomy" id="412755"/>
    <lineage>
        <taxon>unclassified sequences</taxon>
        <taxon>metagenomes</taxon>
        <taxon>ecological metagenomes</taxon>
    </lineage>
</organism>
<evidence type="ECO:0000256" key="5">
    <source>
        <dbReference type="ARBA" id="ARBA00022801"/>
    </source>
</evidence>
<dbReference type="GO" id="GO:0004560">
    <property type="term" value="F:alpha-L-fucosidase activity"/>
    <property type="evidence" value="ECO:0007669"/>
    <property type="project" value="InterPro"/>
</dbReference>
<dbReference type="GO" id="GO:0006004">
    <property type="term" value="P:fucose metabolic process"/>
    <property type="evidence" value="ECO:0007669"/>
    <property type="project" value="InterPro"/>
</dbReference>
<dbReference type="PANTHER" id="PTHR10030:SF37">
    <property type="entry name" value="ALPHA-L-FUCOSIDASE-RELATED"/>
    <property type="match status" value="1"/>
</dbReference>
<keyword evidence="6" id="KW-0326">Glycosidase</keyword>
<keyword evidence="4" id="KW-0732">Signal</keyword>
<comment type="function">
    <text evidence="1">Alpha-L-fucosidase is responsible for hydrolyzing the alpha-1,6-linked fucose joined to the reducing-end N-acetylglucosamine of the carbohydrate moieties of glycoproteins.</text>
</comment>
<reference evidence="8" key="1">
    <citation type="journal article" date="2015" name="Nature">
        <title>Complex archaea that bridge the gap between prokaryotes and eukaryotes.</title>
        <authorList>
            <person name="Spang A."/>
            <person name="Saw J.H."/>
            <person name="Jorgensen S.L."/>
            <person name="Zaremba-Niedzwiedzka K."/>
            <person name="Martijn J."/>
            <person name="Lind A.E."/>
            <person name="van Eijk R."/>
            <person name="Schleper C."/>
            <person name="Guy L."/>
            <person name="Ettema T.J."/>
        </authorList>
    </citation>
    <scope>NUCLEOTIDE SEQUENCE</scope>
</reference>
<comment type="similarity">
    <text evidence="2">Belongs to the glycosyl hydrolase 29 family.</text>
</comment>
<dbReference type="InterPro" id="IPR000933">
    <property type="entry name" value="Glyco_hydro_29"/>
</dbReference>
<gene>
    <name evidence="8" type="ORF">LCGC14_2975680</name>
</gene>
<protein>
    <recommendedName>
        <fullName evidence="3">alpha-L-fucosidase</fullName>
        <ecNumber evidence="3">3.2.1.51</ecNumber>
    </recommendedName>
</protein>
<dbReference type="EMBL" id="LAZR01060630">
    <property type="protein sequence ID" value="KKK65286.1"/>
    <property type="molecule type" value="Genomic_DNA"/>
</dbReference>
<dbReference type="InterPro" id="IPR008979">
    <property type="entry name" value="Galactose-bd-like_sf"/>
</dbReference>
<dbReference type="SUPFAM" id="SSF49785">
    <property type="entry name" value="Galactose-binding domain-like"/>
    <property type="match status" value="1"/>
</dbReference>
<dbReference type="GO" id="GO:0005764">
    <property type="term" value="C:lysosome"/>
    <property type="evidence" value="ECO:0007669"/>
    <property type="project" value="TreeGrafter"/>
</dbReference>
<evidence type="ECO:0000313" key="8">
    <source>
        <dbReference type="EMBL" id="KKK65286.1"/>
    </source>
</evidence>
<dbReference type="EC" id="3.2.1.51" evidence="3"/>
<keyword evidence="5" id="KW-0378">Hydrolase</keyword>
<dbReference type="PANTHER" id="PTHR10030">
    <property type="entry name" value="ALPHA-L-FUCOSIDASE"/>
    <property type="match status" value="1"/>
</dbReference>
<accession>A0A0F8ZZD8</accession>
<dbReference type="PRINTS" id="PR00741">
    <property type="entry name" value="GLHYDRLASE29"/>
</dbReference>
<evidence type="ECO:0000256" key="2">
    <source>
        <dbReference type="ARBA" id="ARBA00007951"/>
    </source>
</evidence>
<dbReference type="InterPro" id="IPR000421">
    <property type="entry name" value="FA58C"/>
</dbReference>
<feature type="non-terminal residue" evidence="8">
    <location>
        <position position="1"/>
    </location>
</feature>
<dbReference type="Gene3D" id="3.20.20.80">
    <property type="entry name" value="Glycosidases"/>
    <property type="match status" value="1"/>
</dbReference>
<evidence type="ECO:0000256" key="3">
    <source>
        <dbReference type="ARBA" id="ARBA00012662"/>
    </source>
</evidence>
<evidence type="ECO:0000256" key="1">
    <source>
        <dbReference type="ARBA" id="ARBA00004071"/>
    </source>
</evidence>
<dbReference type="AlphaFoldDB" id="A0A0F8ZZD8"/>